<dbReference type="Proteomes" id="UP000198672">
    <property type="component" value="Unassembled WGS sequence"/>
</dbReference>
<protein>
    <submittedName>
        <fullName evidence="2">Uncharacterized protein</fullName>
    </submittedName>
</protein>
<reference evidence="3" key="1">
    <citation type="submission" date="2016-10" db="EMBL/GenBank/DDBJ databases">
        <authorList>
            <person name="Varghese N."/>
            <person name="Submissions S."/>
        </authorList>
    </citation>
    <scope>NUCLEOTIDE SEQUENCE [LARGE SCALE GENOMIC DNA]</scope>
    <source>
        <strain evidence="3">DSM 173</strain>
    </source>
</reference>
<evidence type="ECO:0000313" key="2">
    <source>
        <dbReference type="EMBL" id="SDX30566.1"/>
    </source>
</evidence>
<dbReference type="STRING" id="61595.SAMN05421644_10132"/>
<dbReference type="EMBL" id="FNOW01000001">
    <property type="protein sequence ID" value="SDX30566.1"/>
    <property type="molecule type" value="Genomic_DNA"/>
</dbReference>
<name>A0A1H3ALK8_ALLWA</name>
<sequence>MSQFAPLAYKLPLASLVLMTVLTAGCSNSGEDVRVTLCRDLVRVQLGNTPNWSGQRIEPHGRAGAVVSLNWTGTAGSDGQATCHYPYNAADSDLFTTADPMAAYSTSPTQFVLNGRSIRNPELARLIGLAMRQQGQELIDRARAGL</sequence>
<keyword evidence="1" id="KW-0732">Signal</keyword>
<proteinExistence type="predicted"/>
<evidence type="ECO:0000313" key="3">
    <source>
        <dbReference type="Proteomes" id="UP000198672"/>
    </source>
</evidence>
<dbReference type="RefSeq" id="WP_091331345.1">
    <property type="nucleotide sequence ID" value="NZ_FNOW01000001.1"/>
</dbReference>
<accession>A0A1H3ALK8</accession>
<gene>
    <name evidence="2" type="ORF">SAMN05421644_10132</name>
</gene>
<evidence type="ECO:0000256" key="1">
    <source>
        <dbReference type="SAM" id="SignalP"/>
    </source>
</evidence>
<feature type="signal peptide" evidence="1">
    <location>
        <begin position="1"/>
        <end position="24"/>
    </location>
</feature>
<feature type="chain" id="PRO_5011484782" evidence="1">
    <location>
        <begin position="25"/>
        <end position="146"/>
    </location>
</feature>
<organism evidence="2 3">
    <name type="scientific">Allochromatium warmingii</name>
    <name type="common">Chromatium warmingii</name>
    <dbReference type="NCBI Taxonomy" id="61595"/>
    <lineage>
        <taxon>Bacteria</taxon>
        <taxon>Pseudomonadati</taxon>
        <taxon>Pseudomonadota</taxon>
        <taxon>Gammaproteobacteria</taxon>
        <taxon>Chromatiales</taxon>
        <taxon>Chromatiaceae</taxon>
        <taxon>Allochromatium</taxon>
    </lineage>
</organism>
<keyword evidence="3" id="KW-1185">Reference proteome</keyword>
<dbReference type="AlphaFoldDB" id="A0A1H3ALK8"/>
<dbReference type="OrthoDB" id="5769720at2"/>